<dbReference type="Pfam" id="PF14752">
    <property type="entry name" value="RBP_receptor"/>
    <property type="match status" value="1"/>
</dbReference>
<keyword evidence="7 12" id="KW-1133">Transmembrane helix</keyword>
<evidence type="ECO:0000256" key="2">
    <source>
        <dbReference type="ARBA" id="ARBA00014411"/>
    </source>
</evidence>
<organism evidence="13 14">
    <name type="scientific">Aplysia californica</name>
    <name type="common">California sea hare</name>
    <dbReference type="NCBI Taxonomy" id="6500"/>
    <lineage>
        <taxon>Eukaryota</taxon>
        <taxon>Metazoa</taxon>
        <taxon>Spiralia</taxon>
        <taxon>Lophotrochozoa</taxon>
        <taxon>Mollusca</taxon>
        <taxon>Gastropoda</taxon>
        <taxon>Heterobranchia</taxon>
        <taxon>Euthyneura</taxon>
        <taxon>Tectipleura</taxon>
        <taxon>Aplysiida</taxon>
        <taxon>Aplysioidea</taxon>
        <taxon>Aplysiidae</taxon>
        <taxon>Aplysia</taxon>
    </lineage>
</organism>
<accession>A0ABM0JEM4</accession>
<keyword evidence="13" id="KW-1185">Reference proteome</keyword>
<evidence type="ECO:0000256" key="1">
    <source>
        <dbReference type="ARBA" id="ARBA00004651"/>
    </source>
</evidence>
<feature type="transmembrane region" description="Helical" evidence="12">
    <location>
        <begin position="344"/>
        <end position="373"/>
    </location>
</feature>
<keyword evidence="6" id="KW-0845">Vitamin A</keyword>
<keyword evidence="10" id="KW-0675">Receptor</keyword>
<keyword evidence="9 12" id="KW-0472">Membrane</keyword>
<keyword evidence="8" id="KW-0683">Retinol-binding</keyword>
<dbReference type="PANTHER" id="PTHR21444">
    <property type="entry name" value="COILED-COIL DOMAIN-CONTAINING PROTEIN 180"/>
    <property type="match status" value="1"/>
</dbReference>
<feature type="compositionally biased region" description="Basic and acidic residues" evidence="11">
    <location>
        <begin position="667"/>
        <end position="684"/>
    </location>
</feature>
<feature type="transmembrane region" description="Helical" evidence="12">
    <location>
        <begin position="116"/>
        <end position="139"/>
    </location>
</feature>
<dbReference type="GeneID" id="101848723"/>
<reference evidence="14" key="1">
    <citation type="submission" date="2025-08" db="UniProtKB">
        <authorList>
            <consortium name="RefSeq"/>
        </authorList>
    </citation>
    <scope>IDENTIFICATION</scope>
</reference>
<feature type="region of interest" description="Disordered" evidence="11">
    <location>
        <begin position="644"/>
        <end position="703"/>
    </location>
</feature>
<protein>
    <recommendedName>
        <fullName evidence="2">Receptor for retinol uptake STRA6</fullName>
    </recommendedName>
</protein>
<evidence type="ECO:0000256" key="7">
    <source>
        <dbReference type="ARBA" id="ARBA00022989"/>
    </source>
</evidence>
<evidence type="ECO:0000313" key="14">
    <source>
        <dbReference type="RefSeq" id="XP_005091980.2"/>
    </source>
</evidence>
<evidence type="ECO:0000256" key="11">
    <source>
        <dbReference type="SAM" id="MobiDB-lite"/>
    </source>
</evidence>
<feature type="transmembrane region" description="Helical" evidence="12">
    <location>
        <begin position="39"/>
        <end position="57"/>
    </location>
</feature>
<feature type="transmembrane region" description="Helical" evidence="12">
    <location>
        <begin position="283"/>
        <end position="303"/>
    </location>
</feature>
<comment type="subcellular location">
    <subcellularLocation>
        <location evidence="1">Cell membrane</location>
        <topology evidence="1">Multi-pass membrane protein</topology>
    </subcellularLocation>
</comment>
<proteinExistence type="predicted"/>
<feature type="transmembrane region" description="Helical" evidence="12">
    <location>
        <begin position="497"/>
        <end position="521"/>
    </location>
</feature>
<keyword evidence="3" id="KW-0813">Transport</keyword>
<evidence type="ECO:0000256" key="4">
    <source>
        <dbReference type="ARBA" id="ARBA00022475"/>
    </source>
</evidence>
<evidence type="ECO:0000313" key="13">
    <source>
        <dbReference type="Proteomes" id="UP000694888"/>
    </source>
</evidence>
<evidence type="ECO:0000256" key="5">
    <source>
        <dbReference type="ARBA" id="ARBA00022692"/>
    </source>
</evidence>
<evidence type="ECO:0000256" key="10">
    <source>
        <dbReference type="ARBA" id="ARBA00023170"/>
    </source>
</evidence>
<dbReference type="InterPro" id="IPR026612">
    <property type="entry name" value="STRA6-like"/>
</dbReference>
<name>A0ABM0JEM4_APLCA</name>
<feature type="transmembrane region" description="Helical" evidence="12">
    <location>
        <begin position="188"/>
        <end position="210"/>
    </location>
</feature>
<sequence>MSEFSDSLKYAIDLISNYSRKHDYESLECTGDISYFQSIQYMLIPALLVSIFYAFTIRRKWIWPEKLDGRPGIVYPMSILTRSERISYAACFGVIATFVSKIIFESKQAFDYTGPTWGKAFVTVLSMFIYGLNCFPLFASVALRSVLSCAVGSVYTWCFSVVIVYTFFTCDLSPEARVAYFFMSGPQLLSLAYLCLRLPYGFVVTFRIWLRERRCEKVKFRESLTRIRKSYQGQRVTQLFRKPPEDKGKKDQDIVEKIFTSLVNFLKSWIYNWQPDFRYSARILAIMWVGFAVLYMTMFKITWSSTSLFLYLVDVATYSLDSIGWSDQAGDSDVIKLARILLKIYYYFIAAIFVLAIICYIVAFVIGLCSILYSLSSYRHNLRALHKGDYSHVPPRGKMTNVSLLTGSMRYAGYQVGYIAWAFVLQALSFFTFVIILVLVIVIIALGFSEWFKSLLQYIGPWVFVLIIFLVGQYFMARLVFLQSHKDSLSIDNRRGLFLAAYFLFFYNVFVGFASCLLRLFKSLVLGICLISRLDHSILPHKFELSDNGFERYVGFLHLENYHNHPVQHVFVHLLQHSAQETRHKLTSDTTSQSTALDSGQQKQSSKGLLHKGNKVGSFVGSSKGETDMGQIEVKESEAVEKGVDYQLTDQPSDELGPAKRLFTPRQDQRDEQPSVNGEIKDPEVGSSGDVSAQWEKVKDSPELVRHRKRQLAAFQWSLAYTLFSNPQFILERKGFIQQRMKKKGGESVEKKDEDKEIVKGGLNLEMLKLSKKVKKTEQTKD</sequence>
<feature type="transmembrane region" description="Helical" evidence="12">
    <location>
        <begin position="146"/>
        <end position="168"/>
    </location>
</feature>
<dbReference type="PANTHER" id="PTHR21444:SF16">
    <property type="entry name" value="RECEPTOR FOR RETINOL UPTAKE STRA6"/>
    <property type="match status" value="1"/>
</dbReference>
<evidence type="ECO:0000256" key="9">
    <source>
        <dbReference type="ARBA" id="ARBA00023136"/>
    </source>
</evidence>
<evidence type="ECO:0000256" key="12">
    <source>
        <dbReference type="SAM" id="Phobius"/>
    </source>
</evidence>
<gene>
    <name evidence="14" type="primary">LOC101848723</name>
</gene>
<dbReference type="RefSeq" id="XP_005091980.2">
    <property type="nucleotide sequence ID" value="XM_005091923.2"/>
</dbReference>
<feature type="region of interest" description="Disordered" evidence="11">
    <location>
        <begin position="583"/>
        <end position="629"/>
    </location>
</feature>
<feature type="transmembrane region" description="Helical" evidence="12">
    <location>
        <begin position="86"/>
        <end position="104"/>
    </location>
</feature>
<dbReference type="Proteomes" id="UP000694888">
    <property type="component" value="Unplaced"/>
</dbReference>
<evidence type="ECO:0000256" key="6">
    <source>
        <dbReference type="ARBA" id="ARBA00022893"/>
    </source>
</evidence>
<keyword evidence="5 12" id="KW-0812">Transmembrane</keyword>
<evidence type="ECO:0000256" key="8">
    <source>
        <dbReference type="ARBA" id="ARBA00023072"/>
    </source>
</evidence>
<feature type="transmembrane region" description="Helical" evidence="12">
    <location>
        <begin position="418"/>
        <end position="449"/>
    </location>
</feature>
<feature type="transmembrane region" description="Helical" evidence="12">
    <location>
        <begin position="455"/>
        <end position="476"/>
    </location>
</feature>
<feature type="compositionally biased region" description="Polar residues" evidence="11">
    <location>
        <begin position="588"/>
        <end position="607"/>
    </location>
</feature>
<evidence type="ECO:0000256" key="3">
    <source>
        <dbReference type="ARBA" id="ARBA00022448"/>
    </source>
</evidence>
<keyword evidence="4" id="KW-1003">Cell membrane</keyword>